<dbReference type="EMBL" id="UINC01074865">
    <property type="protein sequence ID" value="SVC12487.1"/>
    <property type="molecule type" value="Genomic_DNA"/>
</dbReference>
<evidence type="ECO:0000313" key="1">
    <source>
        <dbReference type="EMBL" id="SVC12487.1"/>
    </source>
</evidence>
<name>A0A382JN25_9ZZZZ</name>
<sequence length="69" mass="7722">MNRFKFKYRVALLMLGFSLFYTQAAGKDALGKKTNTRINTAAGFTDENVNEKQIETVLNKHSNGLPLNA</sequence>
<gene>
    <name evidence="1" type="ORF">METZ01_LOCUS265341</name>
</gene>
<proteinExistence type="predicted"/>
<protein>
    <submittedName>
        <fullName evidence="1">Uncharacterized protein</fullName>
    </submittedName>
</protein>
<reference evidence="1" key="1">
    <citation type="submission" date="2018-05" db="EMBL/GenBank/DDBJ databases">
        <authorList>
            <person name="Lanie J.A."/>
            <person name="Ng W.-L."/>
            <person name="Kazmierczak K.M."/>
            <person name="Andrzejewski T.M."/>
            <person name="Davidsen T.M."/>
            <person name="Wayne K.J."/>
            <person name="Tettelin H."/>
            <person name="Glass J.I."/>
            <person name="Rusch D."/>
            <person name="Podicherti R."/>
            <person name="Tsui H.-C.T."/>
            <person name="Winkler M.E."/>
        </authorList>
    </citation>
    <scope>NUCLEOTIDE SEQUENCE</scope>
</reference>
<organism evidence="1">
    <name type="scientific">marine metagenome</name>
    <dbReference type="NCBI Taxonomy" id="408172"/>
    <lineage>
        <taxon>unclassified sequences</taxon>
        <taxon>metagenomes</taxon>
        <taxon>ecological metagenomes</taxon>
    </lineage>
</organism>
<dbReference type="AlphaFoldDB" id="A0A382JN25"/>
<feature type="non-terminal residue" evidence="1">
    <location>
        <position position="69"/>
    </location>
</feature>
<accession>A0A382JN25</accession>